<dbReference type="Proteomes" id="UP000317904">
    <property type="component" value="Unassembled WGS sequence"/>
</dbReference>
<protein>
    <submittedName>
        <fullName evidence="1">Pyridoxamine 5'-phosphate oxidase</fullName>
    </submittedName>
</protein>
<dbReference type="Gene3D" id="2.30.110.10">
    <property type="entry name" value="Electron Transport, Fmn-binding Protein, Chain A"/>
    <property type="match status" value="1"/>
</dbReference>
<proteinExistence type="predicted"/>
<reference evidence="1 2" key="1">
    <citation type="submission" date="2019-06" db="EMBL/GenBank/DDBJ databases">
        <title>A comparative genomics study of ostrich specific Mycoplasmas.</title>
        <authorList>
            <person name="Botes A."/>
            <person name="Nel T."/>
        </authorList>
    </citation>
    <scope>NUCLEOTIDE SEQUENCE [LARGE SCALE GENOMIC DNA]</scope>
    <source>
        <strain evidence="1 2">Ms01</strain>
    </source>
</reference>
<dbReference type="AlphaFoldDB" id="A0A502M8U6"/>
<dbReference type="InterPro" id="IPR012349">
    <property type="entry name" value="Split_barrel_FMN-bd"/>
</dbReference>
<sequence length="135" mass="16068">MEDLVKYLLENRVQILSRIGRDKKVKSSPFMFILEHDKKLWYCTNNTKEIYKDLQNDPNLELTIFSKDYSSWIRIEAQAVFENNKEVKIRTLEENKGILEIYKSWDNPIFEVFYLSNVHAVIGNFAGKIIKEFNL</sequence>
<evidence type="ECO:0000313" key="1">
    <source>
        <dbReference type="EMBL" id="TPI01843.1"/>
    </source>
</evidence>
<dbReference type="EMBL" id="VFSY01000024">
    <property type="protein sequence ID" value="TPI01843.1"/>
    <property type="molecule type" value="Genomic_DNA"/>
</dbReference>
<dbReference type="SUPFAM" id="SSF50475">
    <property type="entry name" value="FMN-binding split barrel"/>
    <property type="match status" value="1"/>
</dbReference>
<name>A0A502M8U6_9MOLU</name>
<gene>
    <name evidence="1" type="ORF">FJM01_01855</name>
</gene>
<dbReference type="RefSeq" id="WP_140701092.1">
    <property type="nucleotide sequence ID" value="NZ_VFSY01000024.1"/>
</dbReference>
<accession>A0A502M8U6</accession>
<evidence type="ECO:0000313" key="2">
    <source>
        <dbReference type="Proteomes" id="UP000317904"/>
    </source>
</evidence>
<organism evidence="1 2">
    <name type="scientific">Mycoplasma struthionis</name>
    <dbReference type="NCBI Taxonomy" id="538220"/>
    <lineage>
        <taxon>Bacteria</taxon>
        <taxon>Bacillati</taxon>
        <taxon>Mycoplasmatota</taxon>
        <taxon>Mollicutes</taxon>
        <taxon>Mycoplasmataceae</taxon>
        <taxon>Mycoplasma</taxon>
    </lineage>
</organism>
<comment type="caution">
    <text evidence="1">The sequence shown here is derived from an EMBL/GenBank/DDBJ whole genome shotgun (WGS) entry which is preliminary data.</text>
</comment>